<keyword evidence="2" id="KW-1185">Reference proteome</keyword>
<gene>
    <name evidence="1" type="ORF">V5O48_005235</name>
</gene>
<reference evidence="1 2" key="1">
    <citation type="submission" date="2024-02" db="EMBL/GenBank/DDBJ databases">
        <title>A draft genome for the cacao thread blight pathogen Marasmius crinis-equi.</title>
        <authorList>
            <person name="Cohen S.P."/>
            <person name="Baruah I.K."/>
            <person name="Amoako-Attah I."/>
            <person name="Bukari Y."/>
            <person name="Meinhardt L.W."/>
            <person name="Bailey B.A."/>
        </authorList>
    </citation>
    <scope>NUCLEOTIDE SEQUENCE [LARGE SCALE GENOMIC DNA]</scope>
    <source>
        <strain evidence="1 2">GH-76</strain>
    </source>
</reference>
<comment type="caution">
    <text evidence="1">The sequence shown here is derived from an EMBL/GenBank/DDBJ whole genome shotgun (WGS) entry which is preliminary data.</text>
</comment>
<name>A0ABR3FMY3_9AGAR</name>
<dbReference type="EMBL" id="JBAHYK010000202">
    <property type="protein sequence ID" value="KAL0576745.1"/>
    <property type="molecule type" value="Genomic_DNA"/>
</dbReference>
<evidence type="ECO:0000313" key="1">
    <source>
        <dbReference type="EMBL" id="KAL0576745.1"/>
    </source>
</evidence>
<sequence>MALQFFNYATATGLPGIYNQASIDFYERLDAKPLVDPVEVRIEGEGIDKLMDE</sequence>
<accession>A0ABR3FMY3</accession>
<proteinExistence type="predicted"/>
<protein>
    <submittedName>
        <fullName evidence="1">Uncharacterized protein</fullName>
    </submittedName>
</protein>
<evidence type="ECO:0000313" key="2">
    <source>
        <dbReference type="Proteomes" id="UP001465976"/>
    </source>
</evidence>
<organism evidence="1 2">
    <name type="scientific">Marasmius crinis-equi</name>
    <dbReference type="NCBI Taxonomy" id="585013"/>
    <lineage>
        <taxon>Eukaryota</taxon>
        <taxon>Fungi</taxon>
        <taxon>Dikarya</taxon>
        <taxon>Basidiomycota</taxon>
        <taxon>Agaricomycotina</taxon>
        <taxon>Agaricomycetes</taxon>
        <taxon>Agaricomycetidae</taxon>
        <taxon>Agaricales</taxon>
        <taxon>Marasmiineae</taxon>
        <taxon>Marasmiaceae</taxon>
        <taxon>Marasmius</taxon>
    </lineage>
</organism>
<dbReference type="Proteomes" id="UP001465976">
    <property type="component" value="Unassembled WGS sequence"/>
</dbReference>